<accession>A0A4T0X1N9</accession>
<dbReference type="EMBL" id="SELW01000367">
    <property type="protein sequence ID" value="TID28855.1"/>
    <property type="molecule type" value="Genomic_DNA"/>
</dbReference>
<evidence type="ECO:0000313" key="1">
    <source>
        <dbReference type="EMBL" id="TID28855.1"/>
    </source>
</evidence>
<dbReference type="Proteomes" id="UP000307173">
    <property type="component" value="Unassembled WGS sequence"/>
</dbReference>
<proteinExistence type="predicted"/>
<name>A0A4T0X1N9_9ASCO</name>
<gene>
    <name evidence="1" type="ORF">CANINC_002259</name>
</gene>
<reference evidence="1 2" key="1">
    <citation type="journal article" date="2019" name="Front. Genet.">
        <title>Whole-Genome Sequencing of the Opportunistic Yeast Pathogen Candida inconspicua Uncovers Its Hybrid Origin.</title>
        <authorList>
            <person name="Mixao V."/>
            <person name="Hansen A.P."/>
            <person name="Saus E."/>
            <person name="Boekhout T."/>
            <person name="Lass-Florl C."/>
            <person name="Gabaldon T."/>
        </authorList>
    </citation>
    <scope>NUCLEOTIDE SEQUENCE [LARGE SCALE GENOMIC DNA]</scope>
    <source>
        <strain evidence="1 2">CBS 180</strain>
    </source>
</reference>
<protein>
    <submittedName>
        <fullName evidence="1">Uncharacterized protein</fullName>
    </submittedName>
</protein>
<comment type="caution">
    <text evidence="1">The sequence shown here is derived from an EMBL/GenBank/DDBJ whole genome shotgun (WGS) entry which is preliminary data.</text>
</comment>
<dbReference type="OrthoDB" id="9989775at2759"/>
<keyword evidence="2" id="KW-1185">Reference proteome</keyword>
<dbReference type="AlphaFoldDB" id="A0A4T0X1N9"/>
<organism evidence="1 2">
    <name type="scientific">Pichia inconspicua</name>
    <dbReference type="NCBI Taxonomy" id="52247"/>
    <lineage>
        <taxon>Eukaryota</taxon>
        <taxon>Fungi</taxon>
        <taxon>Dikarya</taxon>
        <taxon>Ascomycota</taxon>
        <taxon>Saccharomycotina</taxon>
        <taxon>Pichiomycetes</taxon>
        <taxon>Pichiales</taxon>
        <taxon>Pichiaceae</taxon>
        <taxon>Pichia</taxon>
    </lineage>
</organism>
<sequence>MMLNPQLFEYIMNARSAVCDGEFLNGIQNGELFLESLAAERRETGALRAKNIDKTVIYLSIGIAGDGVILRRKGYKGIFPIIVVFMDLPSKLRVEQTFVHVPMVTETIKQTPRYLARMFLPFIEELMLLSTTVPLVGNHVYFFDRSPGWQEKSREDRKHSWDHITTENVVEMIENGDFYDTRGRSRQDTKWRVKAESLVSKLKCTDGWKVLVSDYMHVFLENILSKSITETLSNVRFSKIHPASYAMFQESRKDLLTQMISLGLFEEEKSAEQLFTITATKSAMKATDYLTASSAFSALFRFLYLE</sequence>
<evidence type="ECO:0000313" key="2">
    <source>
        <dbReference type="Proteomes" id="UP000307173"/>
    </source>
</evidence>